<name>A0A7H9HR78_9SACH</name>
<keyword evidence="6 10" id="KW-1133">Transmembrane helix</keyword>
<accession>A0A7H9HR78</accession>
<keyword evidence="3 10" id="KW-0812">Transmembrane</keyword>
<evidence type="ECO:0000256" key="2">
    <source>
        <dbReference type="ARBA" id="ARBA00022448"/>
    </source>
</evidence>
<keyword evidence="5" id="KW-0931">ER-Golgi transport</keyword>
<evidence type="ECO:0000256" key="1">
    <source>
        <dbReference type="ARBA" id="ARBA00004163"/>
    </source>
</evidence>
<organism evidence="12 13">
    <name type="scientific">Torulaspora globosa</name>
    <dbReference type="NCBI Taxonomy" id="48254"/>
    <lineage>
        <taxon>Eukaryota</taxon>
        <taxon>Fungi</taxon>
        <taxon>Dikarya</taxon>
        <taxon>Ascomycota</taxon>
        <taxon>Saccharomycotina</taxon>
        <taxon>Saccharomycetes</taxon>
        <taxon>Saccharomycetales</taxon>
        <taxon>Saccharomycetaceae</taxon>
        <taxon>Torulaspora</taxon>
    </lineage>
</organism>
<gene>
    <name evidence="12" type="ORF">HG537_0C05090</name>
</gene>
<comment type="subcellular location">
    <subcellularLocation>
        <location evidence="1">Endoplasmic reticulum membrane</location>
        <topology evidence="1">Single-pass type IV membrane protein</topology>
    </subcellularLocation>
</comment>
<evidence type="ECO:0000256" key="3">
    <source>
        <dbReference type="ARBA" id="ARBA00022692"/>
    </source>
</evidence>
<feature type="transmembrane region" description="Helical" evidence="10">
    <location>
        <begin position="248"/>
        <end position="268"/>
    </location>
</feature>
<keyword evidence="13" id="KW-1185">Reference proteome</keyword>
<dbReference type="InterPro" id="IPR005606">
    <property type="entry name" value="Sec20"/>
</dbReference>
<keyword evidence="2" id="KW-0813">Transport</keyword>
<feature type="transmembrane region" description="Helical" evidence="10">
    <location>
        <begin position="274"/>
        <end position="293"/>
    </location>
</feature>
<dbReference type="Pfam" id="PF03908">
    <property type="entry name" value="Sec20"/>
    <property type="match status" value="1"/>
</dbReference>
<dbReference type="PANTHER" id="PTHR12825">
    <property type="entry name" value="BNIP1-RELATED"/>
    <property type="match status" value="1"/>
</dbReference>
<dbReference type="Proteomes" id="UP000510647">
    <property type="component" value="Chromosome 3"/>
</dbReference>
<dbReference type="InterPro" id="IPR056173">
    <property type="entry name" value="Sec20_C"/>
</dbReference>
<dbReference type="EMBL" id="CP059269">
    <property type="protein sequence ID" value="QLQ79860.1"/>
    <property type="molecule type" value="Genomic_DNA"/>
</dbReference>
<evidence type="ECO:0000256" key="7">
    <source>
        <dbReference type="ARBA" id="ARBA00023054"/>
    </source>
</evidence>
<keyword evidence="7" id="KW-0175">Coiled coil</keyword>
<dbReference type="GO" id="GO:0006890">
    <property type="term" value="P:retrograde vesicle-mediated transport, Golgi to endoplasmic reticulum"/>
    <property type="evidence" value="ECO:0007669"/>
    <property type="project" value="InterPro"/>
</dbReference>
<reference evidence="12 13" key="1">
    <citation type="submission" date="2020-06" db="EMBL/GenBank/DDBJ databases">
        <title>The yeast mating-type switching endonuclease HO is a domesticated member of an unorthodox homing genetic element family.</title>
        <authorList>
            <person name="Coughlan A.Y."/>
            <person name="Lombardi L."/>
            <person name="Braun-Galleani S."/>
            <person name="Martos A.R."/>
            <person name="Galeote V."/>
            <person name="Bigey F."/>
            <person name="Dequin S."/>
            <person name="Byrne K.P."/>
            <person name="Wolfe K.H."/>
        </authorList>
    </citation>
    <scope>NUCLEOTIDE SEQUENCE [LARGE SCALE GENOMIC DNA]</scope>
    <source>
        <strain evidence="12 13">CBS2947</strain>
    </source>
</reference>
<evidence type="ECO:0000313" key="12">
    <source>
        <dbReference type="EMBL" id="QLQ79860.1"/>
    </source>
</evidence>
<evidence type="ECO:0000256" key="9">
    <source>
        <dbReference type="ARBA" id="ARBA00037934"/>
    </source>
</evidence>
<evidence type="ECO:0000256" key="8">
    <source>
        <dbReference type="ARBA" id="ARBA00023136"/>
    </source>
</evidence>
<proteinExistence type="inferred from homology"/>
<evidence type="ECO:0000256" key="4">
    <source>
        <dbReference type="ARBA" id="ARBA00022824"/>
    </source>
</evidence>
<dbReference type="OrthoDB" id="46868at2759"/>
<feature type="domain" description="Sec20 C-terminal" evidence="11">
    <location>
        <begin position="177"/>
        <end position="267"/>
    </location>
</feature>
<dbReference type="GO" id="GO:0005789">
    <property type="term" value="C:endoplasmic reticulum membrane"/>
    <property type="evidence" value="ECO:0007669"/>
    <property type="project" value="UniProtKB-SubCell"/>
</dbReference>
<evidence type="ECO:0000313" key="13">
    <source>
        <dbReference type="Proteomes" id="UP000510647"/>
    </source>
</evidence>
<keyword evidence="4" id="KW-0256">Endoplasmic reticulum</keyword>
<evidence type="ECO:0000256" key="5">
    <source>
        <dbReference type="ARBA" id="ARBA00022892"/>
    </source>
</evidence>
<keyword evidence="8 10" id="KW-0472">Membrane</keyword>
<sequence>MMESYKNRLETLQDSMLGALHKVNNGQLQSEAEAYSAKEAADMILEYESLIRAVQVCLNNSYRGLRVIWRRSTAADSHDSLEMEQNGEIENYDENKVVEDLEFLLRCIDWLFEYRQNYSVAVKEAYAAVAEQDHARRSESIEANCVRFDKMTSSSSENELSLGSHRAATTKDRLLNKTKQVSANLIRGNQVLQSAVLQSDLNLDELREQTNSLAQVNDKYSQLETVFVKTAQLVKVLDKASHQEKRDVYLSLAFVSLCVSWVLWRRIFKIPVKLFFWLTFRFFKGILITLGLVKRIPVRPHKVTAPPVTFLETVATTTSTTIESIEQAVNEAMSRILTHDEL</sequence>
<dbReference type="GO" id="GO:0031201">
    <property type="term" value="C:SNARE complex"/>
    <property type="evidence" value="ECO:0007669"/>
    <property type="project" value="TreeGrafter"/>
</dbReference>
<comment type="similarity">
    <text evidence="9">Belongs to the SEC20 family.</text>
</comment>
<evidence type="ECO:0000256" key="6">
    <source>
        <dbReference type="ARBA" id="ARBA00022989"/>
    </source>
</evidence>
<evidence type="ECO:0000256" key="10">
    <source>
        <dbReference type="SAM" id="Phobius"/>
    </source>
</evidence>
<dbReference type="PANTHER" id="PTHR12825:SF0">
    <property type="entry name" value="VESICLE TRANSPORT PROTEIN SEC20"/>
    <property type="match status" value="1"/>
</dbReference>
<dbReference type="GO" id="GO:0005484">
    <property type="term" value="F:SNAP receptor activity"/>
    <property type="evidence" value="ECO:0007669"/>
    <property type="project" value="InterPro"/>
</dbReference>
<protein>
    <recommendedName>
        <fullName evidence="11">Sec20 C-terminal domain-containing protein</fullName>
    </recommendedName>
</protein>
<evidence type="ECO:0000259" key="11">
    <source>
        <dbReference type="Pfam" id="PF03908"/>
    </source>
</evidence>
<dbReference type="AlphaFoldDB" id="A0A7H9HR78"/>